<dbReference type="Proteomes" id="UP001242811">
    <property type="component" value="Unassembled WGS sequence"/>
</dbReference>
<sequence>MSPVFNRALVVQVKLDAFLVVKTNVGNESLE</sequence>
<protein>
    <submittedName>
        <fullName evidence="1">Uncharacterized protein</fullName>
    </submittedName>
</protein>
<keyword evidence="2" id="KW-1185">Reference proteome</keyword>
<comment type="caution">
    <text evidence="1">The sequence shown here is derived from an EMBL/GenBank/DDBJ whole genome shotgun (WGS) entry which is preliminary data.</text>
</comment>
<name>A0ABU0KWQ7_9BACL</name>
<evidence type="ECO:0000313" key="1">
    <source>
        <dbReference type="EMBL" id="MDQ0493873.1"/>
    </source>
</evidence>
<organism evidence="1 2">
    <name type="scientific">Paenibacillus brasilensis</name>
    <dbReference type="NCBI Taxonomy" id="128574"/>
    <lineage>
        <taxon>Bacteria</taxon>
        <taxon>Bacillati</taxon>
        <taxon>Bacillota</taxon>
        <taxon>Bacilli</taxon>
        <taxon>Bacillales</taxon>
        <taxon>Paenibacillaceae</taxon>
        <taxon>Paenibacillus</taxon>
    </lineage>
</organism>
<gene>
    <name evidence="1" type="ORF">QOZ95_002036</name>
</gene>
<proteinExistence type="predicted"/>
<evidence type="ECO:0000313" key="2">
    <source>
        <dbReference type="Proteomes" id="UP001242811"/>
    </source>
</evidence>
<dbReference type="EMBL" id="JAUSWA010000010">
    <property type="protein sequence ID" value="MDQ0493873.1"/>
    <property type="molecule type" value="Genomic_DNA"/>
</dbReference>
<accession>A0ABU0KWQ7</accession>
<reference evidence="1 2" key="1">
    <citation type="submission" date="2023-07" db="EMBL/GenBank/DDBJ databases">
        <title>Genomic Encyclopedia of Type Strains, Phase IV (KMG-IV): sequencing the most valuable type-strain genomes for metagenomic binning, comparative biology and taxonomic classification.</title>
        <authorList>
            <person name="Goeker M."/>
        </authorList>
    </citation>
    <scope>NUCLEOTIDE SEQUENCE [LARGE SCALE GENOMIC DNA]</scope>
    <source>
        <strain evidence="1 2">DSM 14914</strain>
    </source>
</reference>